<proteinExistence type="predicted"/>
<dbReference type="EMBL" id="CABWIK020000021">
    <property type="protein sequence ID" value="CAB3969240.1"/>
    <property type="molecule type" value="Genomic_DNA"/>
</dbReference>
<organism evidence="1 2">
    <name type="scientific">Burkholderia cenocepacia</name>
    <dbReference type="NCBI Taxonomy" id="95486"/>
    <lineage>
        <taxon>Bacteria</taxon>
        <taxon>Pseudomonadati</taxon>
        <taxon>Pseudomonadota</taxon>
        <taxon>Betaproteobacteria</taxon>
        <taxon>Burkholderiales</taxon>
        <taxon>Burkholderiaceae</taxon>
        <taxon>Burkholderia</taxon>
        <taxon>Burkholderia cepacia complex</taxon>
    </lineage>
</organism>
<accession>A0A6J5JCS9</accession>
<name>A0A6J5JCS9_9BURK</name>
<gene>
    <name evidence="1" type="ORF">BCO9919_03676</name>
</gene>
<evidence type="ECO:0000313" key="1">
    <source>
        <dbReference type="EMBL" id="CAB3969240.1"/>
    </source>
</evidence>
<evidence type="ECO:0000313" key="2">
    <source>
        <dbReference type="Proteomes" id="UP000494322"/>
    </source>
</evidence>
<reference evidence="1 2" key="1">
    <citation type="submission" date="2020-04" db="EMBL/GenBank/DDBJ databases">
        <authorList>
            <person name="Depoorter E."/>
        </authorList>
    </citation>
    <scope>NUCLEOTIDE SEQUENCE [LARGE SCALE GENOMIC DNA]</scope>
    <source>
        <strain evidence="1 2">BCC0132</strain>
    </source>
</reference>
<protein>
    <submittedName>
        <fullName evidence="1">Fis family transcriptional regulator</fullName>
    </submittedName>
</protein>
<sequence length="105" mass="11088">MLLPLPAAAARKRALEHHLALASLQSGSGTTDATGKVFQTIYIAYFIHEATVGRQDLDQFRAAEAAVVECAVAGRKSGTFEIPTEGRTAVEHILLMGNVPGVVEG</sequence>
<dbReference type="Proteomes" id="UP000494322">
    <property type="component" value="Unassembled WGS sequence"/>
</dbReference>
<dbReference type="AlphaFoldDB" id="A0A6J5JCS9"/>